<evidence type="ECO:0000313" key="2">
    <source>
        <dbReference type="Proteomes" id="UP001626550"/>
    </source>
</evidence>
<keyword evidence="2" id="KW-1185">Reference proteome</keyword>
<dbReference type="EMBL" id="JBJKFK010000059">
    <property type="protein sequence ID" value="KAL3320341.1"/>
    <property type="molecule type" value="Genomic_DNA"/>
</dbReference>
<evidence type="ECO:0000313" key="1">
    <source>
        <dbReference type="EMBL" id="KAL3320341.1"/>
    </source>
</evidence>
<proteinExistence type="predicted"/>
<name>A0ABD2QLD5_9PLAT</name>
<reference evidence="1 2" key="1">
    <citation type="submission" date="2024-11" db="EMBL/GenBank/DDBJ databases">
        <title>Adaptive evolution of stress response genes in parasites aligns with host niche diversity.</title>
        <authorList>
            <person name="Hahn C."/>
            <person name="Resl P."/>
        </authorList>
    </citation>
    <scope>NUCLEOTIDE SEQUENCE [LARGE SCALE GENOMIC DNA]</scope>
    <source>
        <strain evidence="1">EGGRZ-B1_66</strain>
        <tissue evidence="1">Body</tissue>
    </source>
</reference>
<comment type="caution">
    <text evidence="1">The sequence shown here is derived from an EMBL/GenBank/DDBJ whole genome shotgun (WGS) entry which is preliminary data.</text>
</comment>
<protein>
    <submittedName>
        <fullName evidence="1">Uncharacterized protein</fullName>
    </submittedName>
</protein>
<organism evidence="1 2">
    <name type="scientific">Cichlidogyrus casuarinus</name>
    <dbReference type="NCBI Taxonomy" id="1844966"/>
    <lineage>
        <taxon>Eukaryota</taxon>
        <taxon>Metazoa</taxon>
        <taxon>Spiralia</taxon>
        <taxon>Lophotrochozoa</taxon>
        <taxon>Platyhelminthes</taxon>
        <taxon>Monogenea</taxon>
        <taxon>Monopisthocotylea</taxon>
        <taxon>Dactylogyridea</taxon>
        <taxon>Ancyrocephalidae</taxon>
        <taxon>Cichlidogyrus</taxon>
    </lineage>
</organism>
<accession>A0ABD2QLD5</accession>
<dbReference type="AlphaFoldDB" id="A0ABD2QLD5"/>
<dbReference type="Proteomes" id="UP001626550">
    <property type="component" value="Unassembled WGS sequence"/>
</dbReference>
<sequence length="301" mass="33837">MSLFADGFRRLIILQDEGKQMHFLALSAIYFLSVLMVSKYRDTLEPNTELPNINTLAIMSPSQPKLDDTLQINKIPETPVEKVGEEDTCKNEEEAISTINVPISAIQMEEDRRPIHPLSIKTGELTTVTQVDEEESGTFHKVELQQAEETKEAASVTRPVTNKRRISSEILTTKLEKSLGNSVPFLRDLLLDFATYLSKTLLGSHGQELLPNSLVVLQNSSSVVELVMLLCSQEWQNSLQKNAGMAFIELVNEGRLLTHANREHISRVASEAAQILARHEKHEVVLNLLEEIIHIRDFTTS</sequence>
<gene>
    <name evidence="1" type="ORF">Ciccas_000981</name>
</gene>